<sequence length="85" mass="9360">MPEPRWHISSAVIGVTPGAMEALCQQIEGLEGVEIHGRDASRLIVTIEGQSTRALGDQLTRINLMPGVQTANMVYEHAEETEDFR</sequence>
<dbReference type="InterPro" id="IPR005623">
    <property type="entry name" value="Chaperone_NapD_NO3_reduct"/>
</dbReference>
<dbReference type="PANTHER" id="PTHR38603">
    <property type="entry name" value="CHAPERONE NAPD"/>
    <property type="match status" value="1"/>
</dbReference>
<protein>
    <recommendedName>
        <fullName evidence="4">Chaperone NapD</fullName>
    </recommendedName>
    <alternativeName>
        <fullName evidence="4">NapA signal peptide-binding chaperone NapD</fullName>
    </alternativeName>
</protein>
<dbReference type="Gene3D" id="3.30.70.920">
    <property type="match status" value="1"/>
</dbReference>
<evidence type="ECO:0000256" key="4">
    <source>
        <dbReference type="HAMAP-Rule" id="MF_02200"/>
    </source>
</evidence>
<evidence type="ECO:0000256" key="3">
    <source>
        <dbReference type="ARBA" id="ARBA00023186"/>
    </source>
</evidence>
<evidence type="ECO:0000256" key="1">
    <source>
        <dbReference type="ARBA" id="ARBA00004496"/>
    </source>
</evidence>
<keyword evidence="6" id="KW-1185">Reference proteome</keyword>
<dbReference type="HAMAP" id="MF_02200">
    <property type="entry name" value="NapD"/>
    <property type="match status" value="1"/>
</dbReference>
<reference evidence="6" key="1">
    <citation type="journal article" date="2019" name="Int. J. Syst. Evol. Microbiol.">
        <title>The Global Catalogue of Microorganisms (GCM) 10K type strain sequencing project: providing services to taxonomists for standard genome sequencing and annotation.</title>
        <authorList>
            <consortium name="The Broad Institute Genomics Platform"/>
            <consortium name="The Broad Institute Genome Sequencing Center for Infectious Disease"/>
            <person name="Wu L."/>
            <person name="Ma J."/>
        </authorList>
    </citation>
    <scope>NUCLEOTIDE SEQUENCE [LARGE SCALE GENOMIC DNA]</scope>
    <source>
        <strain evidence="6">KCTC 42899</strain>
    </source>
</reference>
<dbReference type="EMBL" id="JBHRXJ010000003">
    <property type="protein sequence ID" value="MFC3527821.1"/>
    <property type="molecule type" value="Genomic_DNA"/>
</dbReference>
<keyword evidence="3 4" id="KW-0143">Chaperone</keyword>
<dbReference type="Pfam" id="PF03927">
    <property type="entry name" value="NapD"/>
    <property type="match status" value="1"/>
</dbReference>
<evidence type="ECO:0000256" key="2">
    <source>
        <dbReference type="ARBA" id="ARBA00022490"/>
    </source>
</evidence>
<dbReference type="Proteomes" id="UP001595721">
    <property type="component" value="Unassembled WGS sequence"/>
</dbReference>
<accession>A0ABV7R6H3</accession>
<comment type="caution">
    <text evidence="5">The sequence shown here is derived from an EMBL/GenBank/DDBJ whole genome shotgun (WGS) entry which is preliminary data.</text>
</comment>
<organism evidence="5 6">
    <name type="scientific">Paracoccus mangrovi</name>
    <dbReference type="NCBI Taxonomy" id="1715645"/>
    <lineage>
        <taxon>Bacteria</taxon>
        <taxon>Pseudomonadati</taxon>
        <taxon>Pseudomonadota</taxon>
        <taxon>Alphaproteobacteria</taxon>
        <taxon>Rhodobacterales</taxon>
        <taxon>Paracoccaceae</taxon>
        <taxon>Paracoccus</taxon>
    </lineage>
</organism>
<dbReference type="RefSeq" id="WP_374425129.1">
    <property type="nucleotide sequence ID" value="NZ_JBHRXJ010000003.1"/>
</dbReference>
<keyword evidence="2 4" id="KW-0963">Cytoplasm</keyword>
<evidence type="ECO:0000313" key="5">
    <source>
        <dbReference type="EMBL" id="MFC3527821.1"/>
    </source>
</evidence>
<comment type="subunit">
    <text evidence="4">Interacts with the cytoplasmic NapA precursor.</text>
</comment>
<name>A0ABV7R6H3_9RHOB</name>
<comment type="function">
    <text evidence="4">Chaperone for NapA, the catalytic subunit of the periplasmic nitrate reductase. It binds directly and specifically to the twin-arginine signal peptide of NapA, preventing premature interaction with the Tat translocase and premature export.</text>
</comment>
<evidence type="ECO:0000313" key="6">
    <source>
        <dbReference type="Proteomes" id="UP001595721"/>
    </source>
</evidence>
<dbReference type="PANTHER" id="PTHR38603:SF1">
    <property type="entry name" value="CHAPERONE NAPD"/>
    <property type="match status" value="1"/>
</dbReference>
<gene>
    <name evidence="4" type="primary">napD</name>
    <name evidence="5" type="ORF">ACFOMH_06495</name>
</gene>
<proteinExistence type="inferred from homology"/>
<comment type="subcellular location">
    <subcellularLocation>
        <location evidence="1 4">Cytoplasm</location>
    </subcellularLocation>
</comment>
<comment type="similarity">
    <text evidence="4">Belongs to the NapD family.</text>
</comment>